<dbReference type="Proteomes" id="UP001162131">
    <property type="component" value="Unassembled WGS sequence"/>
</dbReference>
<accession>A0AAU9J1Q6</accession>
<dbReference type="AlphaFoldDB" id="A0AAU9J1Q6"/>
<evidence type="ECO:0000313" key="1">
    <source>
        <dbReference type="EMBL" id="CAG9319789.1"/>
    </source>
</evidence>
<dbReference type="EMBL" id="CAJZBQ010000023">
    <property type="protein sequence ID" value="CAG9319789.1"/>
    <property type="molecule type" value="Genomic_DNA"/>
</dbReference>
<keyword evidence="2" id="KW-1185">Reference proteome</keyword>
<gene>
    <name evidence="1" type="ORF">BSTOLATCC_MIC24336</name>
</gene>
<comment type="caution">
    <text evidence="1">The sequence shown here is derived from an EMBL/GenBank/DDBJ whole genome shotgun (WGS) entry which is preliminary data.</text>
</comment>
<organism evidence="1 2">
    <name type="scientific">Blepharisma stoltei</name>
    <dbReference type="NCBI Taxonomy" id="1481888"/>
    <lineage>
        <taxon>Eukaryota</taxon>
        <taxon>Sar</taxon>
        <taxon>Alveolata</taxon>
        <taxon>Ciliophora</taxon>
        <taxon>Postciliodesmatophora</taxon>
        <taxon>Heterotrichea</taxon>
        <taxon>Heterotrichida</taxon>
        <taxon>Blepharismidae</taxon>
        <taxon>Blepharisma</taxon>
    </lineage>
</organism>
<proteinExistence type="predicted"/>
<evidence type="ECO:0000313" key="2">
    <source>
        <dbReference type="Proteomes" id="UP001162131"/>
    </source>
</evidence>
<name>A0AAU9J1Q6_9CILI</name>
<protein>
    <submittedName>
        <fullName evidence="1">Uncharacterized protein</fullName>
    </submittedName>
</protein>
<sequence>MKQMRGGSTFILFPVHLLKISILYKPRISLLQAMIHLNTKTVLLEATKITTYHQILETQKSYQEELKIPTCRLTHNIKKGQRTTRWTNTLMTYMEEAYKNQTVHHTAVPMTNILTAILNYAQIVVRDFLGAYHATKQLVGGVMPINFLLMMAAFPVQNIVLGAKKQAVMNATAAIS</sequence>
<reference evidence="1" key="1">
    <citation type="submission" date="2021-09" db="EMBL/GenBank/DDBJ databases">
        <authorList>
            <consortium name="AG Swart"/>
            <person name="Singh M."/>
            <person name="Singh A."/>
            <person name="Seah K."/>
            <person name="Emmerich C."/>
        </authorList>
    </citation>
    <scope>NUCLEOTIDE SEQUENCE</scope>
    <source>
        <strain evidence="1">ATCC30299</strain>
    </source>
</reference>